<evidence type="ECO:0000313" key="1">
    <source>
        <dbReference type="EMBL" id="MCQ5081410.1"/>
    </source>
</evidence>
<reference evidence="1" key="1">
    <citation type="submission" date="2022-06" db="EMBL/GenBank/DDBJ databases">
        <title>Isolation of gut microbiota from human fecal samples.</title>
        <authorList>
            <person name="Pamer E.G."/>
            <person name="Barat B."/>
            <person name="Waligurski E."/>
            <person name="Medina S."/>
            <person name="Paddock L."/>
            <person name="Mostad J."/>
        </authorList>
    </citation>
    <scope>NUCLEOTIDE SEQUENCE</scope>
    <source>
        <strain evidence="1">DFI.6.22</strain>
    </source>
</reference>
<organism evidence="1 2">
    <name type="scientific">Alistipes onderdonkii</name>
    <dbReference type="NCBI Taxonomy" id="328813"/>
    <lineage>
        <taxon>Bacteria</taxon>
        <taxon>Pseudomonadati</taxon>
        <taxon>Bacteroidota</taxon>
        <taxon>Bacteroidia</taxon>
        <taxon>Bacteroidales</taxon>
        <taxon>Rikenellaceae</taxon>
        <taxon>Alistipes</taxon>
    </lineage>
</organism>
<accession>A0AAJ1FFA3</accession>
<evidence type="ECO:0000313" key="2">
    <source>
        <dbReference type="Proteomes" id="UP001205035"/>
    </source>
</evidence>
<dbReference type="RefSeq" id="WP_022332899.1">
    <property type="nucleotide sequence ID" value="NZ_JANGBQ010000001.1"/>
</dbReference>
<dbReference type="AlphaFoldDB" id="A0AAJ1FFA3"/>
<dbReference type="Pfam" id="PF13149">
    <property type="entry name" value="Mfa_like_1"/>
    <property type="match status" value="1"/>
</dbReference>
<dbReference type="Gene3D" id="2.60.40.2620">
    <property type="entry name" value="Fimbrillin-like"/>
    <property type="match status" value="1"/>
</dbReference>
<sequence length="713" mass="76249">MNRFTWIVAAYCVLLSGCADDGLQDVLPSRTVTRNVRIAACVPSTRTELAPDGYNVLWSPGDRIGVYVKSGDTFTAENVPLAFEGKEAASGGFFSGDITLAEGASEYTLYAYYPYSEQTSADATGVGFTLASQQVQAATGDSSHLGDYDFLVADALTSATGDFGALLFRHAFAIIEADLTGSGEMAGKNIASVMLFNTDAASVASNGALTDMANMTGGFSFDLTAPAGNNTATYTYPSVQLNLCGLTFTEPPVLGTSPVKTYFTVNPADYSRGDGRVYVVVNTTDGYTATYSRPGLVIGSGQMKVITQDIAAGTARQPVIDLTADGKTANCYIATLSSQAYSFDATVAGNGVITDGLLQAVQKFEGRTLSASLSGGEARLLWQSNPYLIEPGSISYAGGRIGFSLSGRPVSLGGNAVIGLFADAAATEALWSWHIWITDKTNDELLAQAETYTMYPAYEQAYGAGTAVMMDRNLGAIFKEDGAYARSFRAPLYQWGRKDPFPWGLVVFDAQSVPHNYIDGWRPVQTTGAPGQYVGYVGNTWYATAHPDLFIATVAGTSYDWYYGGGKGNGPDYRNNELWGNPTGYTVGQTTTKTLFDPCPPGWKMPHPYVFSAFTKTGNTATVASGDVNTTGSFVQGWNFVYDGTNTTYYPGVGYRYDEYGTFSFTPSGYYWSSAPAPSDTFGAWVFGLTGASIYQRYSDPRGFGLPVRCMKE</sequence>
<comment type="caution">
    <text evidence="1">The sequence shown here is derived from an EMBL/GenBank/DDBJ whole genome shotgun (WGS) entry which is preliminary data.</text>
</comment>
<dbReference type="EMBL" id="JANGBQ010000001">
    <property type="protein sequence ID" value="MCQ5081410.1"/>
    <property type="molecule type" value="Genomic_DNA"/>
</dbReference>
<protein>
    <submittedName>
        <fullName evidence="1">Fimbrillin family protein</fullName>
    </submittedName>
</protein>
<name>A0AAJ1FFA3_9BACT</name>
<gene>
    <name evidence="1" type="ORF">NE651_00685</name>
</gene>
<proteinExistence type="predicted"/>
<dbReference type="Proteomes" id="UP001205035">
    <property type="component" value="Unassembled WGS sequence"/>
</dbReference>
<dbReference type="CDD" id="cd13120">
    <property type="entry name" value="BF2867_like_N"/>
    <property type="match status" value="1"/>
</dbReference>
<dbReference type="PROSITE" id="PS51257">
    <property type="entry name" value="PROKAR_LIPOPROTEIN"/>
    <property type="match status" value="1"/>
</dbReference>
<dbReference type="InterPro" id="IPR025049">
    <property type="entry name" value="Mfa-like_1"/>
</dbReference>
<dbReference type="InterPro" id="IPR042278">
    <property type="entry name" value="Mfa-like_1_N"/>
</dbReference>